<reference evidence="4" key="1">
    <citation type="journal article" date="2008" name="BMC Genomics">
        <title>Genomic organization, sequence divergence, and recombination of feline immunodeficiency virus from lions in the wild.</title>
        <authorList>
            <person name="Pecon-Slattery J."/>
            <person name="McCracken C.L."/>
            <person name="Troyer J.L."/>
            <person name="VandeWoude S."/>
            <person name="Roelke M."/>
            <person name="Sondgeroth K."/>
            <person name="Winterbach C."/>
            <person name="Winterbach H."/>
            <person name="O'Brien S.J."/>
        </authorList>
    </citation>
    <scope>NUCLEOTIDE SEQUENCE</scope>
    <source>
        <strain evidence="4">27B</strain>
    </source>
</reference>
<feature type="compositionally biased region" description="Acidic residues" evidence="2">
    <location>
        <begin position="838"/>
        <end position="852"/>
    </location>
</feature>
<protein>
    <submittedName>
        <fullName evidence="4">Envelope glycoprotein</fullName>
    </submittedName>
</protein>
<evidence type="ECO:0000313" key="4">
    <source>
        <dbReference type="EMBL" id="ABX25833.1"/>
    </source>
</evidence>
<dbReference type="GO" id="GO:0019031">
    <property type="term" value="C:viral envelope"/>
    <property type="evidence" value="ECO:0007669"/>
    <property type="project" value="UniProtKB-KW"/>
</dbReference>
<accession>B2BWI0</accession>
<feature type="region of interest" description="Disordered" evidence="2">
    <location>
        <begin position="838"/>
        <end position="870"/>
    </location>
</feature>
<keyword evidence="3" id="KW-0812">Transmembrane</keyword>
<feature type="transmembrane region" description="Helical" evidence="3">
    <location>
        <begin position="173"/>
        <end position="193"/>
    </location>
</feature>
<evidence type="ECO:0000256" key="1">
    <source>
        <dbReference type="SAM" id="Coils"/>
    </source>
</evidence>
<dbReference type="EMBL" id="EU117991">
    <property type="protein sequence ID" value="ABX25833.1"/>
    <property type="molecule type" value="Genomic_DNA"/>
</dbReference>
<name>B2BWI0_9RETR</name>
<keyword evidence="3" id="KW-1133">Transmembrane helix</keyword>
<feature type="coiled-coil region" evidence="1">
    <location>
        <begin position="672"/>
        <end position="699"/>
    </location>
</feature>
<evidence type="ECO:0000256" key="3">
    <source>
        <dbReference type="SAM" id="Phobius"/>
    </source>
</evidence>
<organism evidence="4">
    <name type="scientific">Feline immunodeficiency virus</name>
    <dbReference type="NCBI Taxonomy" id="11673"/>
    <lineage>
        <taxon>Viruses</taxon>
        <taxon>Riboviria</taxon>
        <taxon>Pararnavirae</taxon>
        <taxon>Artverviricota</taxon>
        <taxon>Revtraviricetes</taxon>
        <taxon>Ortervirales</taxon>
        <taxon>Retroviridae</taxon>
        <taxon>Orthoretrovirinae</taxon>
        <taxon>Lentivirus</taxon>
        <taxon>Lentivirus felimdef</taxon>
    </lineage>
</organism>
<evidence type="ECO:0000256" key="2">
    <source>
        <dbReference type="SAM" id="MobiDB-lite"/>
    </source>
</evidence>
<feature type="transmembrane region" description="Helical" evidence="3">
    <location>
        <begin position="789"/>
        <end position="806"/>
    </location>
</feature>
<keyword evidence="4" id="KW-0946">Virion</keyword>
<dbReference type="InterPro" id="IPR018582">
    <property type="entry name" value="Envelope_glycop_lentivirus"/>
</dbReference>
<sequence length="870" mass="100495">MAEGGRVELVERVGEVRPGGQGEQDHEYAIGMNPDFIGPYEGEMLLDYDILQYVTEEGPFRPGHNPFRAPGITDQEKRELCIILQQKLKEIKASMLQGPSNNIPPGKYRRLRYLQYSDMQVMNQLAILFFNLCYLLKNKIGKQVEDIETEQEVKYSFNKREKGRTFNTCGRKVLMGGTVVFYIGLLIWTGFFIHKSLALKIALDPPWVIPLKQMEEIQFQCYGNYSECPVREEIAEWSMPFNWTFKTNFSDTVGLEKYVDQIQAKALLDLIQACQKLGRNRLGIPQFRCYYDRSMRQLSGLEKVRLCPIGGYMLVRKRQGNYTLSMCTEEIGIRLLNYTLSRENYSHSPFDEIIYMGNRYFNKTAANITQVFRNFSIKCDVIVPEATKKVKQFIAYNNDFLGPWGGARYRDILIRFKDWAYVTDPPLDLNCTGIPGIAFNGTEANYTCAQNATIPYGDICTQPEFYMPCKNDNYSVPVMIQCRLHHEYLPNDTYHNASDDNQVMRCRIMKEVDLYFGDENIQLNMTLLKDPFLLHLRGMVNFSCEVKGEFFAYEMKNATWGYTGNDTHGAWNESLNWLVPYRNYTKEMYVWGAYSAVTYNHHVLKDYKLVKKPLYTPIRDNMLPSRRKRGLGITLAIITSTAAGLIGTTTGTSALAVSLKLKEVMLQQSQINSAVLEMLKILQRRLEQSERMILSLHQRVTRIERFLEIQYQLRGMCPYKDICLIPGEGNFTSYNESDTMGRWAEQAEEDWDQFERLLNNATRSNMNLKNDLEKITLDSWLSWAPLGNIFQMILGLIIILTIIVLGKNCIFELMKLVCIRLRGYRQVKEEMVILPEEGNSDSEIELNENGTEEEGKPMVSPGKRESDEDL</sequence>
<feature type="coiled-coil region" evidence="1">
    <location>
        <begin position="744"/>
        <end position="778"/>
    </location>
</feature>
<dbReference type="Pfam" id="PF09590">
    <property type="entry name" value="Env-gp36"/>
    <property type="match status" value="1"/>
</dbReference>
<keyword evidence="4" id="KW-0261">Viral envelope protein</keyword>
<keyword evidence="3" id="KW-0472">Membrane</keyword>
<keyword evidence="1" id="KW-0175">Coiled coil</keyword>
<proteinExistence type="predicted"/>